<organism evidence="3">
    <name type="scientific">Caenorhabditis brenneri</name>
    <name type="common">Nematode worm</name>
    <dbReference type="NCBI Taxonomy" id="135651"/>
    <lineage>
        <taxon>Eukaryota</taxon>
        <taxon>Metazoa</taxon>
        <taxon>Ecdysozoa</taxon>
        <taxon>Nematoda</taxon>
        <taxon>Chromadorea</taxon>
        <taxon>Rhabditida</taxon>
        <taxon>Rhabditina</taxon>
        <taxon>Rhabditomorpha</taxon>
        <taxon>Rhabditoidea</taxon>
        <taxon>Rhabditidae</taxon>
        <taxon>Peloderinae</taxon>
        <taxon>Caenorhabditis</taxon>
    </lineage>
</organism>
<dbReference type="HOGENOM" id="CLU_130051_0_0_1"/>
<proteinExistence type="predicted"/>
<reference evidence="3" key="1">
    <citation type="submission" date="2011-07" db="EMBL/GenBank/DDBJ databases">
        <authorList>
            <consortium name="Caenorhabditis brenneri Sequencing and Analysis Consortium"/>
            <person name="Wilson R.K."/>
        </authorList>
    </citation>
    <scope>NUCLEOTIDE SEQUENCE [LARGE SCALE GENOMIC DNA]</scope>
    <source>
        <strain evidence="3">PB2801</strain>
    </source>
</reference>
<sequence>MVTEHHLKKLVDAIPWKSDLKQMVLAKIEGLEKSKKRPATSEVPAAKRPTPPVITPFGNGYRIPKKPKNPPAEPIDKENFSCKPTAPSMVMAPVPICQETKRPCPSVLAPMNGYRIPKKQPFKPINDCFSTSNTA</sequence>
<dbReference type="AlphaFoldDB" id="G0MLU6"/>
<gene>
    <name evidence="2" type="ORF">CAEBREN_10072</name>
</gene>
<evidence type="ECO:0000256" key="1">
    <source>
        <dbReference type="SAM" id="MobiDB-lite"/>
    </source>
</evidence>
<evidence type="ECO:0000313" key="3">
    <source>
        <dbReference type="Proteomes" id="UP000008068"/>
    </source>
</evidence>
<name>G0MLU6_CAEBE</name>
<dbReference type="Proteomes" id="UP000008068">
    <property type="component" value="Unassembled WGS sequence"/>
</dbReference>
<feature type="region of interest" description="Disordered" evidence="1">
    <location>
        <begin position="33"/>
        <end position="80"/>
    </location>
</feature>
<evidence type="ECO:0000313" key="2">
    <source>
        <dbReference type="EMBL" id="EGT35662.1"/>
    </source>
</evidence>
<dbReference type="InParanoid" id="G0MLU6"/>
<keyword evidence="3" id="KW-1185">Reference proteome</keyword>
<accession>G0MLU6</accession>
<protein>
    <submittedName>
        <fullName evidence="2">Uncharacterized protein</fullName>
    </submittedName>
</protein>
<dbReference type="EMBL" id="GL379800">
    <property type="protein sequence ID" value="EGT35662.1"/>
    <property type="molecule type" value="Genomic_DNA"/>
</dbReference>